<feature type="domain" description="UmuC" evidence="16">
    <location>
        <begin position="12"/>
        <end position="191"/>
    </location>
</feature>
<evidence type="ECO:0000256" key="7">
    <source>
        <dbReference type="ARBA" id="ARBA00022705"/>
    </source>
</evidence>
<dbReference type="EMBL" id="JBHSMA010000001">
    <property type="protein sequence ID" value="MFC5408251.1"/>
    <property type="molecule type" value="Genomic_DNA"/>
</dbReference>
<comment type="function">
    <text evidence="15">Poorly processive, error-prone DNA polymerase involved in untargeted mutagenesis. Copies undamaged DNA at stalled replication forks, which arise in vivo from mismatched or misaligned primer ends. These misaligned primers can be extended by PolIV. Exhibits no 3'-5' exonuclease (proofreading) activity. May be involved in translesional synthesis, in conjunction with the beta clamp from PolIII.</text>
</comment>
<proteinExistence type="inferred from homology"/>
<dbReference type="GO" id="GO:0003887">
    <property type="term" value="F:DNA-directed DNA polymerase activity"/>
    <property type="evidence" value="ECO:0007669"/>
    <property type="project" value="UniProtKB-EC"/>
</dbReference>
<dbReference type="PROSITE" id="PS50173">
    <property type="entry name" value="UMUC"/>
    <property type="match status" value="1"/>
</dbReference>
<dbReference type="Pfam" id="PF21999">
    <property type="entry name" value="IMS_HHH_1"/>
    <property type="match status" value="1"/>
</dbReference>
<dbReference type="PANTHER" id="PTHR11076">
    <property type="entry name" value="DNA REPAIR POLYMERASE UMUC / TRANSFERASE FAMILY MEMBER"/>
    <property type="match status" value="1"/>
</dbReference>
<dbReference type="HAMAP" id="MF_01113">
    <property type="entry name" value="DNApol_IV"/>
    <property type="match status" value="1"/>
</dbReference>
<evidence type="ECO:0000256" key="1">
    <source>
        <dbReference type="ARBA" id="ARBA00004496"/>
    </source>
</evidence>
<dbReference type="InterPro" id="IPR043502">
    <property type="entry name" value="DNA/RNA_pol_sf"/>
</dbReference>
<keyword evidence="13 15" id="KW-0234">DNA repair</keyword>
<dbReference type="InterPro" id="IPR001126">
    <property type="entry name" value="UmuC"/>
</dbReference>
<dbReference type="Gene3D" id="3.30.1490.100">
    <property type="entry name" value="DNA polymerase, Y-family, little finger domain"/>
    <property type="match status" value="1"/>
</dbReference>
<dbReference type="Pfam" id="PF00817">
    <property type="entry name" value="IMS"/>
    <property type="match status" value="1"/>
</dbReference>
<keyword evidence="3 15" id="KW-0515">Mutator protein</keyword>
<keyword evidence="11 15" id="KW-0239">DNA-directed DNA polymerase</keyword>
<comment type="cofactor">
    <cofactor evidence="15">
        <name>Mg(2+)</name>
        <dbReference type="ChEBI" id="CHEBI:18420"/>
    </cofactor>
    <text evidence="15">Binds 2 magnesium ions per subunit.</text>
</comment>
<organism evidence="17 18">
    <name type="scientific">Larkinella bovis</name>
    <dbReference type="NCBI Taxonomy" id="683041"/>
    <lineage>
        <taxon>Bacteria</taxon>
        <taxon>Pseudomonadati</taxon>
        <taxon>Bacteroidota</taxon>
        <taxon>Cytophagia</taxon>
        <taxon>Cytophagales</taxon>
        <taxon>Spirosomataceae</taxon>
        <taxon>Larkinella</taxon>
    </lineage>
</organism>
<gene>
    <name evidence="15 17" type="primary">dinB</name>
    <name evidence="17" type="ORF">ACFPMF_02945</name>
</gene>
<reference evidence="18" key="1">
    <citation type="journal article" date="2019" name="Int. J. Syst. Evol. Microbiol.">
        <title>The Global Catalogue of Microorganisms (GCM) 10K type strain sequencing project: providing services to taxonomists for standard genome sequencing and annotation.</title>
        <authorList>
            <consortium name="The Broad Institute Genomics Platform"/>
            <consortium name="The Broad Institute Genome Sequencing Center for Infectious Disease"/>
            <person name="Wu L."/>
            <person name="Ma J."/>
        </authorList>
    </citation>
    <scope>NUCLEOTIDE SEQUENCE [LARGE SCALE GENOMIC DNA]</scope>
    <source>
        <strain evidence="18">CCUG 55250</strain>
    </source>
</reference>
<evidence type="ECO:0000313" key="18">
    <source>
        <dbReference type="Proteomes" id="UP001596106"/>
    </source>
</evidence>
<comment type="similarity">
    <text evidence="2 15">Belongs to the DNA polymerase type-Y family.</text>
</comment>
<dbReference type="Proteomes" id="UP001596106">
    <property type="component" value="Unassembled WGS sequence"/>
</dbReference>
<dbReference type="InterPro" id="IPR022880">
    <property type="entry name" value="DNApol_IV"/>
</dbReference>
<keyword evidence="4 15" id="KW-0963">Cytoplasm</keyword>
<keyword evidence="12 15" id="KW-0238">DNA-binding</keyword>
<comment type="caution">
    <text evidence="17">The sequence shown here is derived from an EMBL/GenBank/DDBJ whole genome shotgun (WGS) entry which is preliminary data.</text>
</comment>
<comment type="subunit">
    <text evidence="15">Monomer.</text>
</comment>
<evidence type="ECO:0000256" key="6">
    <source>
        <dbReference type="ARBA" id="ARBA00022695"/>
    </source>
</evidence>
<keyword evidence="8 15" id="KW-0479">Metal-binding</keyword>
<keyword evidence="5 15" id="KW-0808">Transferase</keyword>
<comment type="subcellular location">
    <subcellularLocation>
        <location evidence="1 15">Cytoplasm</location>
    </subcellularLocation>
</comment>
<evidence type="ECO:0000256" key="15">
    <source>
        <dbReference type="HAMAP-Rule" id="MF_01113"/>
    </source>
</evidence>
<dbReference type="SUPFAM" id="SSF56672">
    <property type="entry name" value="DNA/RNA polymerases"/>
    <property type="match status" value="1"/>
</dbReference>
<feature type="active site" evidence="15">
    <location>
        <position position="111"/>
    </location>
</feature>
<evidence type="ECO:0000256" key="3">
    <source>
        <dbReference type="ARBA" id="ARBA00022457"/>
    </source>
</evidence>
<accession>A0ABW0I3Z2</accession>
<keyword evidence="10 15" id="KW-0460">Magnesium</keyword>
<dbReference type="InterPro" id="IPR036775">
    <property type="entry name" value="DNA_pol_Y-fam_lit_finger_sf"/>
</dbReference>
<keyword evidence="7 15" id="KW-0235">DNA replication</keyword>
<evidence type="ECO:0000256" key="11">
    <source>
        <dbReference type="ARBA" id="ARBA00022932"/>
    </source>
</evidence>
<dbReference type="InterPro" id="IPR017961">
    <property type="entry name" value="DNA_pol_Y-fam_little_finger"/>
</dbReference>
<feature type="binding site" evidence="15">
    <location>
        <position position="16"/>
    </location>
    <ligand>
        <name>Mg(2+)</name>
        <dbReference type="ChEBI" id="CHEBI:18420"/>
    </ligand>
</feature>
<evidence type="ECO:0000256" key="8">
    <source>
        <dbReference type="ARBA" id="ARBA00022723"/>
    </source>
</evidence>
<protein>
    <recommendedName>
        <fullName evidence="15">DNA polymerase IV</fullName>
        <shortName evidence="15">Pol IV</shortName>
        <ecNumber evidence="15">2.7.7.7</ecNumber>
    </recommendedName>
</protein>
<feature type="binding site" evidence="15">
    <location>
        <position position="110"/>
    </location>
    <ligand>
        <name>Mg(2+)</name>
        <dbReference type="ChEBI" id="CHEBI:18420"/>
    </ligand>
</feature>
<evidence type="ECO:0000256" key="12">
    <source>
        <dbReference type="ARBA" id="ARBA00023125"/>
    </source>
</evidence>
<evidence type="ECO:0000256" key="13">
    <source>
        <dbReference type="ARBA" id="ARBA00023204"/>
    </source>
</evidence>
<dbReference type="Gene3D" id="3.30.70.270">
    <property type="match status" value="1"/>
</dbReference>
<dbReference type="RefSeq" id="WP_379840938.1">
    <property type="nucleotide sequence ID" value="NZ_JBHSMA010000001.1"/>
</dbReference>
<keyword evidence="18" id="KW-1185">Reference proteome</keyword>
<keyword evidence="9 15" id="KW-0227">DNA damage</keyword>
<name>A0ABW0I3Z2_9BACT</name>
<dbReference type="Pfam" id="PF11799">
    <property type="entry name" value="IMS_C"/>
    <property type="match status" value="1"/>
</dbReference>
<evidence type="ECO:0000256" key="2">
    <source>
        <dbReference type="ARBA" id="ARBA00010945"/>
    </source>
</evidence>
<dbReference type="InterPro" id="IPR053848">
    <property type="entry name" value="IMS_HHH_1"/>
</dbReference>
<evidence type="ECO:0000256" key="4">
    <source>
        <dbReference type="ARBA" id="ARBA00022490"/>
    </source>
</evidence>
<dbReference type="InterPro" id="IPR043128">
    <property type="entry name" value="Rev_trsase/Diguanyl_cyclase"/>
</dbReference>
<evidence type="ECO:0000256" key="14">
    <source>
        <dbReference type="ARBA" id="ARBA00049244"/>
    </source>
</evidence>
<dbReference type="Gene3D" id="3.40.1170.60">
    <property type="match status" value="1"/>
</dbReference>
<dbReference type="NCBIfam" id="NF002677">
    <property type="entry name" value="PRK02406.1"/>
    <property type="match status" value="1"/>
</dbReference>
<dbReference type="SUPFAM" id="SSF100879">
    <property type="entry name" value="Lesion bypass DNA polymerase (Y-family), little finger domain"/>
    <property type="match status" value="1"/>
</dbReference>
<evidence type="ECO:0000256" key="9">
    <source>
        <dbReference type="ARBA" id="ARBA00022763"/>
    </source>
</evidence>
<evidence type="ECO:0000256" key="10">
    <source>
        <dbReference type="ARBA" id="ARBA00022842"/>
    </source>
</evidence>
<evidence type="ECO:0000256" key="5">
    <source>
        <dbReference type="ARBA" id="ARBA00022679"/>
    </source>
</evidence>
<dbReference type="EC" id="2.7.7.7" evidence="15"/>
<dbReference type="InterPro" id="IPR050116">
    <property type="entry name" value="DNA_polymerase-Y"/>
</dbReference>
<evidence type="ECO:0000259" key="16">
    <source>
        <dbReference type="PROSITE" id="PS50173"/>
    </source>
</evidence>
<keyword evidence="6 15" id="KW-0548">Nucleotidyltransferase</keyword>
<comment type="catalytic activity">
    <reaction evidence="14 15">
        <text>DNA(n) + a 2'-deoxyribonucleoside 5'-triphosphate = DNA(n+1) + diphosphate</text>
        <dbReference type="Rhea" id="RHEA:22508"/>
        <dbReference type="Rhea" id="RHEA-COMP:17339"/>
        <dbReference type="Rhea" id="RHEA-COMP:17340"/>
        <dbReference type="ChEBI" id="CHEBI:33019"/>
        <dbReference type="ChEBI" id="CHEBI:61560"/>
        <dbReference type="ChEBI" id="CHEBI:173112"/>
        <dbReference type="EC" id="2.7.7.7"/>
    </reaction>
</comment>
<feature type="site" description="Substrate discrimination" evidence="15">
    <location>
        <position position="21"/>
    </location>
</feature>
<dbReference type="PANTHER" id="PTHR11076:SF33">
    <property type="entry name" value="DNA POLYMERASE KAPPA"/>
    <property type="match status" value="1"/>
</dbReference>
<dbReference type="CDD" id="cd03586">
    <property type="entry name" value="PolY_Pol_IV_kappa"/>
    <property type="match status" value="1"/>
</dbReference>
<evidence type="ECO:0000313" key="17">
    <source>
        <dbReference type="EMBL" id="MFC5408251.1"/>
    </source>
</evidence>
<sequence length="414" mass="46372">MNTTQFMDHRQVLHLDLDAFFVSVERLRQPQLVNKPVIVGGLSDRGVVAACSYEARVFGVRSAMPMRLARRLCPDALVIKGDHQSYSYYSKMVTDIITERAPVVEKSSIDEFYVDMTGMEKFVGCLKWSAELKKTIVQETGLSVSWGLSTNKTVSKVAANEAKPNGQLQVGPSRVQPFLAELDVAKLPGIGPSLAHTLRCMGVTRLGTLAQIPRRLLERTFGKTGLMLWDRANGIDPTPVWPHDRQKSMSKEITFQEDTTDVHFLHGILGRMVETLAYDLRQGGFCTGKVTVKIRYSDFQTLTRQITLPFTSSDHALTLAALTLFDRLYNRRLLIRLVGVSFAGLVRGTEQLSLFDAVGDVVSDRLTGLYQQTDRIRNKHGEDKIARGNNPYLLRKDKKIGPVRANLQQLSIHL</sequence>
<dbReference type="Gene3D" id="1.10.150.20">
    <property type="entry name" value="5' to 3' exonuclease, C-terminal subdomain"/>
    <property type="match status" value="1"/>
</dbReference>